<feature type="region of interest" description="Disordered" evidence="1">
    <location>
        <begin position="1"/>
        <end position="88"/>
    </location>
</feature>
<keyword evidence="3" id="KW-1185">Reference proteome</keyword>
<dbReference type="Proteomes" id="UP001215151">
    <property type="component" value="Unassembled WGS sequence"/>
</dbReference>
<feature type="region of interest" description="Disordered" evidence="1">
    <location>
        <begin position="582"/>
        <end position="603"/>
    </location>
</feature>
<accession>A0AAD7X4D7</accession>
<evidence type="ECO:0000256" key="1">
    <source>
        <dbReference type="SAM" id="MobiDB-lite"/>
    </source>
</evidence>
<feature type="compositionally biased region" description="Basic and acidic residues" evidence="1">
    <location>
        <begin position="405"/>
        <end position="422"/>
    </location>
</feature>
<dbReference type="EMBL" id="JAPEVG010000856">
    <property type="protein sequence ID" value="KAJ8454934.1"/>
    <property type="molecule type" value="Genomic_DNA"/>
</dbReference>
<organism evidence="2 3">
    <name type="scientific">Trametes cubensis</name>
    <dbReference type="NCBI Taxonomy" id="1111947"/>
    <lineage>
        <taxon>Eukaryota</taxon>
        <taxon>Fungi</taxon>
        <taxon>Dikarya</taxon>
        <taxon>Basidiomycota</taxon>
        <taxon>Agaricomycotina</taxon>
        <taxon>Agaricomycetes</taxon>
        <taxon>Polyporales</taxon>
        <taxon>Polyporaceae</taxon>
        <taxon>Trametes</taxon>
    </lineage>
</organism>
<feature type="region of interest" description="Disordered" evidence="1">
    <location>
        <begin position="488"/>
        <end position="570"/>
    </location>
</feature>
<feature type="compositionally biased region" description="Basic and acidic residues" evidence="1">
    <location>
        <begin position="537"/>
        <end position="557"/>
    </location>
</feature>
<feature type="compositionally biased region" description="Basic and acidic residues" evidence="1">
    <location>
        <begin position="582"/>
        <end position="595"/>
    </location>
</feature>
<comment type="caution">
    <text evidence="2">The sequence shown here is derived from an EMBL/GenBank/DDBJ whole genome shotgun (WGS) entry which is preliminary data.</text>
</comment>
<sequence>MSGIPPQLDTAQPGTPAGEWARSTTTAAFSRTDPAPAASTADTSVDPTPSGVSISAANDAQKPPFDPKTYNVSPGTPGVPGAYPVTPSEHSAAANIPISADSVKETAQSAAEAASKLAHTAAETAAQYVPTGVLETVSSYLPTTTATMRSARASEHDSEHTTSLPTRELMGASAGERTGGVGSLPGPVLESGVTKLPDEREDSERYPTIAGAAAAIAAGAYAVKDKIVGSVPQNTESAKESAKHTVQSTAHTVKQAVPGLHSTAVTSSTVPSRELFGAQPGDHSSGAGALPGFQDEPHVARLPEESAHPQYDSGPMDTAGQLSLMPSEEMSGNESAVGDARHVGGVGALIGGRDESSVALAPDERAALAASSTTTGTGTVTQPKDQAPSQPREEHKDQPSASAQKSDHHGLPNKLGADEHMLPGDPGTGRFTCLSLGDHGEEKKPCETQANLLSATLRPRAHALGAERANWGTVPLNGDAAREELDTDFDDDEWREGSGYDTDYHPAKLHPPPEHITNPHSTGEQSSNATQGADASRPVDSEEGRPRDSGGSEERHQQKARKASFMEKMKGEAKVLLGKIEGKHEKVEEGMRMKAGEAASGKA</sequence>
<feature type="region of interest" description="Disordered" evidence="1">
    <location>
        <begin position="273"/>
        <end position="339"/>
    </location>
</feature>
<reference evidence="2" key="1">
    <citation type="submission" date="2022-11" db="EMBL/GenBank/DDBJ databases">
        <title>Genome Sequence of Cubamyces cubensis.</title>
        <authorList>
            <person name="Buettner E."/>
        </authorList>
    </citation>
    <scope>NUCLEOTIDE SEQUENCE</scope>
    <source>
        <strain evidence="2">MPL-01</strain>
    </source>
</reference>
<dbReference type="AlphaFoldDB" id="A0AAD7X4D7"/>
<feature type="compositionally biased region" description="Polar residues" evidence="1">
    <location>
        <begin position="45"/>
        <end position="58"/>
    </location>
</feature>
<feature type="region of interest" description="Disordered" evidence="1">
    <location>
        <begin position="149"/>
        <end position="204"/>
    </location>
</feature>
<feature type="compositionally biased region" description="Basic and acidic residues" evidence="1">
    <location>
        <begin position="495"/>
        <end position="506"/>
    </location>
</feature>
<protein>
    <submittedName>
        <fullName evidence="2">Uncharacterized protein</fullName>
    </submittedName>
</protein>
<feature type="compositionally biased region" description="Polar residues" evidence="1">
    <location>
        <begin position="518"/>
        <end position="533"/>
    </location>
</feature>
<proteinExistence type="predicted"/>
<gene>
    <name evidence="2" type="ORF">ONZ51_g12736</name>
</gene>
<feature type="compositionally biased region" description="Low complexity" evidence="1">
    <location>
        <begin position="367"/>
        <end position="381"/>
    </location>
</feature>
<name>A0AAD7X4D7_9APHY</name>
<feature type="region of interest" description="Disordered" evidence="1">
    <location>
        <begin position="366"/>
        <end position="426"/>
    </location>
</feature>
<feature type="compositionally biased region" description="Basic and acidic residues" evidence="1">
    <location>
        <begin position="295"/>
        <end position="307"/>
    </location>
</feature>
<evidence type="ECO:0000313" key="2">
    <source>
        <dbReference type="EMBL" id="KAJ8454934.1"/>
    </source>
</evidence>
<evidence type="ECO:0000313" key="3">
    <source>
        <dbReference type="Proteomes" id="UP001215151"/>
    </source>
</evidence>
<feature type="compositionally biased region" description="Low complexity" evidence="1">
    <location>
        <begin position="21"/>
        <end position="44"/>
    </location>
</feature>